<dbReference type="RefSeq" id="YP_001497990.1">
    <property type="nucleotide sequence ID" value="NC_009898.1"/>
</dbReference>
<protein>
    <submittedName>
        <fullName evidence="1">Uncharacterized protein b794R</fullName>
    </submittedName>
</protein>
<evidence type="ECO:0000313" key="1">
    <source>
        <dbReference type="EMBL" id="ABT15193.1"/>
    </source>
</evidence>
<name>A7IXW9_PBCVN</name>
<sequence length="73" mass="8486">MLSQRSQMLLVHLISHVQTAPRAVRSGNNLTCLITRFVTNVKIREVLFTRVLSCSVIQQRSKNESRNDDYRQQ</sequence>
<dbReference type="Proteomes" id="UP000202419">
    <property type="component" value="Segment"/>
</dbReference>
<gene>
    <name evidence="1" type="primary">b794R</name>
    <name evidence="1" type="ORF">NY2A_b794R</name>
</gene>
<dbReference type="EMBL" id="DQ491002">
    <property type="protein sequence ID" value="ABT15193.1"/>
    <property type="molecule type" value="Genomic_DNA"/>
</dbReference>
<keyword evidence="2" id="KW-1185">Reference proteome</keyword>
<organismHost>
    <name type="scientific">Chlorella</name>
    <dbReference type="NCBI Taxonomy" id="3071"/>
</organismHost>
<dbReference type="KEGG" id="vg:5658975"/>
<organism evidence="1 2">
    <name type="scientific">Paramecium bursaria Chlorella virus NY2A</name>
    <name type="common">PBCV-NY2A</name>
    <dbReference type="NCBI Taxonomy" id="46021"/>
    <lineage>
        <taxon>Viruses</taxon>
        <taxon>Varidnaviria</taxon>
        <taxon>Bamfordvirae</taxon>
        <taxon>Nucleocytoviricota</taxon>
        <taxon>Megaviricetes</taxon>
        <taxon>Algavirales</taxon>
        <taxon>Phycodnaviridae</taxon>
        <taxon>Chlorovirus</taxon>
        <taxon>Chlorovirus americanus</taxon>
    </lineage>
</organism>
<reference evidence="1 2" key="1">
    <citation type="journal article" date="2007" name="Virology">
        <title>Sequence and annotation of the 369-kb NY-2A and the 345-kb AR158 viruses that infect Chlorella NC64A.</title>
        <authorList>
            <person name="Fitzgerald L.A."/>
            <person name="Graves M.V."/>
            <person name="Li X."/>
            <person name="Feldblyum T."/>
            <person name="Nierman W.C."/>
            <person name="Van Etten J.L."/>
        </authorList>
    </citation>
    <scope>NUCLEOTIDE SEQUENCE [LARGE SCALE GENOMIC DNA]</scope>
    <source>
        <strain evidence="1 2">NY-2A</strain>
    </source>
</reference>
<evidence type="ECO:0000313" key="2">
    <source>
        <dbReference type="Proteomes" id="UP000202419"/>
    </source>
</evidence>
<accession>A7IXW9</accession>
<dbReference type="GeneID" id="5658975"/>
<proteinExistence type="predicted"/>